<dbReference type="EMBL" id="FNCS01000006">
    <property type="protein sequence ID" value="SDG70581.1"/>
    <property type="molecule type" value="Genomic_DNA"/>
</dbReference>
<proteinExistence type="predicted"/>
<keyword evidence="1" id="KW-1133">Transmembrane helix</keyword>
<evidence type="ECO:0000313" key="3">
    <source>
        <dbReference type="Proteomes" id="UP000199495"/>
    </source>
</evidence>
<protein>
    <submittedName>
        <fullName evidence="2">Uncharacterized protein</fullName>
    </submittedName>
</protein>
<evidence type="ECO:0000313" key="2">
    <source>
        <dbReference type="EMBL" id="SDG70581.1"/>
    </source>
</evidence>
<organism evidence="2 3">
    <name type="scientific">Pelagibacterium luteolum</name>
    <dbReference type="NCBI Taxonomy" id="440168"/>
    <lineage>
        <taxon>Bacteria</taxon>
        <taxon>Pseudomonadati</taxon>
        <taxon>Pseudomonadota</taxon>
        <taxon>Alphaproteobacteria</taxon>
        <taxon>Hyphomicrobiales</taxon>
        <taxon>Devosiaceae</taxon>
        <taxon>Pelagibacterium</taxon>
    </lineage>
</organism>
<reference evidence="2 3" key="1">
    <citation type="submission" date="2016-10" db="EMBL/GenBank/DDBJ databases">
        <authorList>
            <person name="de Groot N.N."/>
        </authorList>
    </citation>
    <scope>NUCLEOTIDE SEQUENCE [LARGE SCALE GENOMIC DNA]</scope>
    <source>
        <strain evidence="2 3">CGMCC 1.10267</strain>
    </source>
</reference>
<keyword evidence="3" id="KW-1185">Reference proteome</keyword>
<dbReference type="RefSeq" id="WP_176762634.1">
    <property type="nucleotide sequence ID" value="NZ_FNCS01000006.1"/>
</dbReference>
<dbReference type="Proteomes" id="UP000199495">
    <property type="component" value="Unassembled WGS sequence"/>
</dbReference>
<sequence>MPILLIVLLALLIGTLGFWDAIGAILGAVALLVLFWVLVGATVLIAAVWLVRKVF</sequence>
<dbReference type="AlphaFoldDB" id="A0A1G7WF42"/>
<evidence type="ECO:0000256" key="1">
    <source>
        <dbReference type="SAM" id="Phobius"/>
    </source>
</evidence>
<keyword evidence="1" id="KW-0812">Transmembrane</keyword>
<accession>A0A1G7WF42</accession>
<feature type="transmembrane region" description="Helical" evidence="1">
    <location>
        <begin position="27"/>
        <end position="51"/>
    </location>
</feature>
<keyword evidence="1" id="KW-0472">Membrane</keyword>
<gene>
    <name evidence="2" type="ORF">SAMN04487974_106116</name>
</gene>
<name>A0A1G7WF42_9HYPH</name>